<organism evidence="1 2">
    <name type="scientific">Halovivax cerinus</name>
    <dbReference type="NCBI Taxonomy" id="1487865"/>
    <lineage>
        <taxon>Archaea</taxon>
        <taxon>Methanobacteriati</taxon>
        <taxon>Methanobacteriota</taxon>
        <taxon>Stenosarchaea group</taxon>
        <taxon>Halobacteria</taxon>
        <taxon>Halobacteriales</taxon>
        <taxon>Natrialbaceae</taxon>
        <taxon>Halovivax</taxon>
    </lineage>
</organism>
<dbReference type="RefSeq" id="WP_256533667.1">
    <property type="nucleotide sequence ID" value="NZ_CP101824.1"/>
</dbReference>
<protein>
    <submittedName>
        <fullName evidence="1">Uncharacterized protein</fullName>
    </submittedName>
</protein>
<name>A0ABD5NK85_9EURY</name>
<comment type="caution">
    <text evidence="1">The sequence shown here is derived from an EMBL/GenBank/DDBJ whole genome shotgun (WGS) entry which is preliminary data.</text>
</comment>
<reference evidence="1 2" key="1">
    <citation type="journal article" date="2019" name="Int. J. Syst. Evol. Microbiol.">
        <title>The Global Catalogue of Microorganisms (GCM) 10K type strain sequencing project: providing services to taxonomists for standard genome sequencing and annotation.</title>
        <authorList>
            <consortium name="The Broad Institute Genomics Platform"/>
            <consortium name="The Broad Institute Genome Sequencing Center for Infectious Disease"/>
            <person name="Wu L."/>
            <person name="Ma J."/>
        </authorList>
    </citation>
    <scope>NUCLEOTIDE SEQUENCE [LARGE SCALE GENOMIC DNA]</scope>
    <source>
        <strain evidence="1 2">IBRC-M 10256</strain>
    </source>
</reference>
<sequence>MIEPKYADTDVNGDDLSATERQWIRDETNRFFPEEYVKRNWKTGPGRDQWCDVLERAKRGTSLAEWLSVADDRSDRQAISVELNEQTVPNWMERISEYDLHFYQIDDQSRGIVAANTDVADAVLEAETELEGEDRDEVLGDLYGYPDCCREFYVDRVRQDDRRDPLYEIACNSDSVSPIDGDRERLLAEGVEPWANVLYRQFGWTFISHLPCSFDCERSFDVGETRGEIMADHGFRDAANHLWEWLQLPMTWTAFKALSHVRNRYFIGSASTSCYWSEKEIVWKRPHQAGGQIVDE</sequence>
<gene>
    <name evidence="1" type="ORF">ACFOUR_03480</name>
</gene>
<keyword evidence="2" id="KW-1185">Reference proteome</keyword>
<accession>A0ABD5NK85</accession>
<dbReference type="GeneID" id="73902798"/>
<dbReference type="EMBL" id="JBHSAQ010000002">
    <property type="protein sequence ID" value="MFC3957436.1"/>
    <property type="molecule type" value="Genomic_DNA"/>
</dbReference>
<evidence type="ECO:0000313" key="1">
    <source>
        <dbReference type="EMBL" id="MFC3957436.1"/>
    </source>
</evidence>
<dbReference type="Proteomes" id="UP001595846">
    <property type="component" value="Unassembled WGS sequence"/>
</dbReference>
<evidence type="ECO:0000313" key="2">
    <source>
        <dbReference type="Proteomes" id="UP001595846"/>
    </source>
</evidence>
<proteinExistence type="predicted"/>
<dbReference type="AlphaFoldDB" id="A0ABD5NK85"/>